<evidence type="ECO:0000313" key="4">
    <source>
        <dbReference type="Proteomes" id="UP000176751"/>
    </source>
</evidence>
<feature type="region of interest" description="Disordered" evidence="1">
    <location>
        <begin position="38"/>
        <end position="67"/>
    </location>
</feature>
<gene>
    <name evidence="3" type="ORF">A2196_02955</name>
</gene>
<evidence type="ECO:0000313" key="3">
    <source>
        <dbReference type="EMBL" id="OGE01820.1"/>
    </source>
</evidence>
<organism evidence="3 4">
    <name type="scientific">Candidatus Curtissbacteria bacterium RIFOXYA1_FULL_41_14</name>
    <dbReference type="NCBI Taxonomy" id="1797737"/>
    <lineage>
        <taxon>Bacteria</taxon>
        <taxon>Candidatus Curtissiibacteriota</taxon>
    </lineage>
</organism>
<keyword evidence="2" id="KW-1133">Transmembrane helix</keyword>
<feature type="compositionally biased region" description="Polar residues" evidence="1">
    <location>
        <begin position="38"/>
        <end position="53"/>
    </location>
</feature>
<sequence length="217" mass="24554">MRRGYLTPPVMIILALITLGVALTLYFNTNLLKNIKNKSTPSSEPSVQDQPSPISDAGREPNDSAETANWKTYTNTQLGFSIKYPSSWFVYDNETPPCDKGIRGYLFVNKTALADCFFGDVLPADFYVYVQPIPEDPDYGPLPKSTKYDTFTSFEVAGEKGVVNITTEKSEGPRRKEARVYVNHNSNQYMISYPNLDFQGNHEQVFDQILSTFRFLD</sequence>
<dbReference type="EMBL" id="MFCA01000025">
    <property type="protein sequence ID" value="OGE01820.1"/>
    <property type="molecule type" value="Genomic_DNA"/>
</dbReference>
<comment type="caution">
    <text evidence="3">The sequence shown here is derived from an EMBL/GenBank/DDBJ whole genome shotgun (WGS) entry which is preliminary data.</text>
</comment>
<name>A0A1F5HCK9_9BACT</name>
<dbReference type="AlphaFoldDB" id="A0A1F5HCK9"/>
<keyword evidence="2" id="KW-0812">Transmembrane</keyword>
<feature type="transmembrane region" description="Helical" evidence="2">
    <location>
        <begin position="6"/>
        <end position="27"/>
    </location>
</feature>
<reference evidence="3 4" key="1">
    <citation type="journal article" date="2016" name="Nat. Commun.">
        <title>Thousands of microbial genomes shed light on interconnected biogeochemical processes in an aquifer system.</title>
        <authorList>
            <person name="Anantharaman K."/>
            <person name="Brown C.T."/>
            <person name="Hug L.A."/>
            <person name="Sharon I."/>
            <person name="Castelle C.J."/>
            <person name="Probst A.J."/>
            <person name="Thomas B.C."/>
            <person name="Singh A."/>
            <person name="Wilkins M.J."/>
            <person name="Karaoz U."/>
            <person name="Brodie E.L."/>
            <person name="Williams K.H."/>
            <person name="Hubbard S.S."/>
            <person name="Banfield J.F."/>
        </authorList>
    </citation>
    <scope>NUCLEOTIDE SEQUENCE [LARGE SCALE GENOMIC DNA]</scope>
</reference>
<evidence type="ECO:0000256" key="1">
    <source>
        <dbReference type="SAM" id="MobiDB-lite"/>
    </source>
</evidence>
<evidence type="ECO:0000256" key="2">
    <source>
        <dbReference type="SAM" id="Phobius"/>
    </source>
</evidence>
<protein>
    <submittedName>
        <fullName evidence="3">Uncharacterized protein</fullName>
    </submittedName>
</protein>
<proteinExistence type="predicted"/>
<dbReference type="STRING" id="1797737.A2196_02955"/>
<accession>A0A1F5HCK9</accession>
<keyword evidence="2" id="KW-0472">Membrane</keyword>
<dbReference type="Proteomes" id="UP000176751">
    <property type="component" value="Unassembled WGS sequence"/>
</dbReference>